<dbReference type="InterPro" id="IPR002921">
    <property type="entry name" value="Fungal_lipase-type"/>
</dbReference>
<feature type="compositionally biased region" description="Low complexity" evidence="15">
    <location>
        <begin position="246"/>
        <end position="258"/>
    </location>
</feature>
<gene>
    <name evidence="17" type="ORF">BDZ90DRAFT_231239</name>
</gene>
<evidence type="ECO:0000256" key="8">
    <source>
        <dbReference type="ARBA" id="ARBA00022837"/>
    </source>
</evidence>
<dbReference type="Pfam" id="PF01764">
    <property type="entry name" value="Lipase_3"/>
    <property type="match status" value="1"/>
</dbReference>
<dbReference type="CDD" id="cd00519">
    <property type="entry name" value="Lipase_3"/>
    <property type="match status" value="1"/>
</dbReference>
<evidence type="ECO:0000259" key="16">
    <source>
        <dbReference type="Pfam" id="PF01764"/>
    </source>
</evidence>
<evidence type="ECO:0000256" key="2">
    <source>
        <dbReference type="ARBA" id="ARBA00004651"/>
    </source>
</evidence>
<comment type="cofactor">
    <cofactor evidence="1">
        <name>Ca(2+)</name>
        <dbReference type="ChEBI" id="CHEBI:29108"/>
    </cofactor>
</comment>
<name>A0A316UYM3_9BASI</name>
<keyword evidence="4" id="KW-0597">Phosphoprotein</keyword>
<feature type="region of interest" description="Disordered" evidence="15">
    <location>
        <begin position="98"/>
        <end position="138"/>
    </location>
</feature>
<dbReference type="PANTHER" id="PTHR45792">
    <property type="entry name" value="DIACYLGLYCEROL LIPASE HOMOLOG-RELATED"/>
    <property type="match status" value="1"/>
</dbReference>
<dbReference type="OrthoDB" id="438440at2759"/>
<proteinExistence type="predicted"/>
<organism evidence="17 18">
    <name type="scientific">Jaminaea rosea</name>
    <dbReference type="NCBI Taxonomy" id="1569628"/>
    <lineage>
        <taxon>Eukaryota</taxon>
        <taxon>Fungi</taxon>
        <taxon>Dikarya</taxon>
        <taxon>Basidiomycota</taxon>
        <taxon>Ustilaginomycotina</taxon>
        <taxon>Exobasidiomycetes</taxon>
        <taxon>Microstromatales</taxon>
        <taxon>Microstromatales incertae sedis</taxon>
        <taxon>Jaminaea</taxon>
    </lineage>
</organism>
<keyword evidence="3" id="KW-1003">Cell membrane</keyword>
<evidence type="ECO:0000256" key="15">
    <source>
        <dbReference type="SAM" id="MobiDB-lite"/>
    </source>
</evidence>
<dbReference type="RefSeq" id="XP_025362857.1">
    <property type="nucleotide sequence ID" value="XM_025505777.1"/>
</dbReference>
<feature type="region of interest" description="Disordered" evidence="15">
    <location>
        <begin position="194"/>
        <end position="335"/>
    </location>
</feature>
<dbReference type="GO" id="GO:0005886">
    <property type="term" value="C:plasma membrane"/>
    <property type="evidence" value="ECO:0007669"/>
    <property type="project" value="UniProtKB-SubCell"/>
</dbReference>
<feature type="compositionally biased region" description="Basic and acidic residues" evidence="15">
    <location>
        <begin position="880"/>
        <end position="889"/>
    </location>
</feature>
<keyword evidence="9" id="KW-0442">Lipid degradation</keyword>
<evidence type="ECO:0000256" key="14">
    <source>
        <dbReference type="ARBA" id="ARBA00026104"/>
    </source>
</evidence>
<feature type="compositionally biased region" description="Low complexity" evidence="15">
    <location>
        <begin position="911"/>
        <end position="924"/>
    </location>
</feature>
<dbReference type="EMBL" id="KZ819665">
    <property type="protein sequence ID" value="PWN28245.1"/>
    <property type="molecule type" value="Genomic_DNA"/>
</dbReference>
<sequence length="1380" mass="148250">MNGHSTSPKSVRRRRGRSRGGSISSLASVDDIEPLPPAIPTMHDEASSSARVASSSSSTSASTSRHSLNDTEHAIPASARYVTVSAILSRAGVLYPTDSSSTDGQDIFAVPPPPSSSSSHPRNAERRRPSGGTSSGNALEALGTLLLHRDSKGRASSLSFQRWQPDGGEPPSSRRFLQRLQKAGKATLGLYIPQYSSTDDSRPTTPTIAERRASKRRQEVGSNGAADEVTFVTVRTRRNQPSFEVSRPSSPRISGSSSLDAHAHAHTRMRLSRSQSYGIGSTYGLHDPPEAPPTPLGMPGDWAGSRGGGNGSTSSGEEDMALLLPPPLLDDAGSDQRSFEGLLGVRRAKEAEEARRRLQRLAARNRPAHKVGMMTALSNFVKAAHAADQATKAAAAAKRQSSGTRPSVGPRRHTEPPQPLEKRRKRPVVAEEMEVPSHGSSSRLLSTSMDSSRSSIDASRTLETVPEDDAGLSKTPLSQAPPPVATSRRSSIALRDREMPSAPRLLPIQAAMPETPFSPLAKSSAAASVNVSPPADYISARARPGSASNPNPPPAPRLAATVLSLPPSPWTPHAHARSGSSSRDQYPLFSLALSSNSASSSRDVSEPGTPRLAPTHLSYQPSPYPSEPGSLVASPKALSALVTSPEVLSASTQEARQPLTPSSEPASAPAPASPLALEPTKPDVAAPSASSSPRSFLLWWLLGDLGLNVQHRLLSPTRTSSSAASLPLLTLGFLTFCLSHLVELAYEVAETAALTWWFLRWLALNLTGRTVLSRCVLEAYALIQAEWTLVAKEDHEERGERERKADPQPRGLAKIQVLRGFIELVCLHAVTREQWLREGAGLRLTEGWDRGVVPDGGAEETEDVGASESDSDEEESDLVVTRRERDILEFTRTPRIRPQDAQGSGSYFHLSSSRKPSSSSSSSSTRSLIRTLKWASRLAVGAYGLHVHIVDLPPTFTPSGERFNRQTFAHLSRLNDPEDVLHADIQHLGDGVAADDGTPPYQPTFYVARDHVRKTIVVAVRGTQSFSDIIADLDMRTERFPLAAHDEDEGEEDGEDEGQGELTCHAGVLRASQALLAPGSTLLSTLSSALSDHPAYSLTFTGHSLGAAIASCLAMLLGRFDAKTGRWVIAERQGPAGGDLPPGRGVRAISFAPPATFSSSLARRASKGGARPLVLSVVLGGDIIPRAGHGQARELRRVLGALARVRRRRGEGASVDGREEEEEEDAARVHVFRSWWRWSRTHSSQERKRIESQLWRLRCDVEADLYSAIKARAASGVPPSPWVGPHSSAPFHQLAERRQRLVDAATLRSEEALGGVLIPAGRCLYIDEGSGEGQGQGEKKQSPRIYDVASPLSFFSLPLFTTTMFASHLPSSYESVIEDL</sequence>
<feature type="region of interest" description="Disordered" evidence="15">
    <location>
        <begin position="851"/>
        <end position="924"/>
    </location>
</feature>
<keyword evidence="5" id="KW-0812">Transmembrane</keyword>
<dbReference type="GO" id="GO:0016298">
    <property type="term" value="F:lipase activity"/>
    <property type="evidence" value="ECO:0007669"/>
    <property type="project" value="TreeGrafter"/>
</dbReference>
<dbReference type="STRING" id="1569628.A0A316UYM3"/>
<feature type="compositionally biased region" description="Low complexity" evidence="15">
    <location>
        <begin position="47"/>
        <end position="66"/>
    </location>
</feature>
<feature type="region of interest" description="Disordered" evidence="15">
    <location>
        <begin position="540"/>
        <end position="583"/>
    </location>
</feature>
<dbReference type="Proteomes" id="UP000245884">
    <property type="component" value="Unassembled WGS sequence"/>
</dbReference>
<dbReference type="InterPro" id="IPR052214">
    <property type="entry name" value="DAG_Lipase-Related"/>
</dbReference>
<keyword evidence="11" id="KW-0443">Lipid metabolism</keyword>
<dbReference type="GO" id="GO:0046340">
    <property type="term" value="P:diacylglycerol catabolic process"/>
    <property type="evidence" value="ECO:0007669"/>
    <property type="project" value="TreeGrafter"/>
</dbReference>
<evidence type="ECO:0000256" key="12">
    <source>
        <dbReference type="ARBA" id="ARBA00023136"/>
    </source>
</evidence>
<evidence type="ECO:0000256" key="13">
    <source>
        <dbReference type="ARBA" id="ARBA00024531"/>
    </source>
</evidence>
<accession>A0A316UYM3</accession>
<dbReference type="GO" id="GO:0046872">
    <property type="term" value="F:metal ion binding"/>
    <property type="evidence" value="ECO:0007669"/>
    <property type="project" value="UniProtKB-KW"/>
</dbReference>
<evidence type="ECO:0000256" key="4">
    <source>
        <dbReference type="ARBA" id="ARBA00022553"/>
    </source>
</evidence>
<reference evidence="17 18" key="1">
    <citation type="journal article" date="2018" name="Mol. Biol. Evol.">
        <title>Broad Genomic Sampling Reveals a Smut Pathogenic Ancestry of the Fungal Clade Ustilaginomycotina.</title>
        <authorList>
            <person name="Kijpornyongpan T."/>
            <person name="Mondo S.J."/>
            <person name="Barry K."/>
            <person name="Sandor L."/>
            <person name="Lee J."/>
            <person name="Lipzen A."/>
            <person name="Pangilinan J."/>
            <person name="LaButti K."/>
            <person name="Hainaut M."/>
            <person name="Henrissat B."/>
            <person name="Grigoriev I.V."/>
            <person name="Spatafora J.W."/>
            <person name="Aime M.C."/>
        </authorList>
    </citation>
    <scope>NUCLEOTIDE SEQUENCE [LARGE SCALE GENOMIC DNA]</scope>
    <source>
        <strain evidence="17 18">MCA 5214</strain>
    </source>
</reference>
<evidence type="ECO:0000256" key="1">
    <source>
        <dbReference type="ARBA" id="ARBA00001913"/>
    </source>
</evidence>
<keyword evidence="7" id="KW-0378">Hydrolase</keyword>
<feature type="compositionally biased region" description="Low complexity" evidence="15">
    <location>
        <begin position="658"/>
        <end position="688"/>
    </location>
</feature>
<dbReference type="GeneID" id="37027600"/>
<keyword evidence="12" id="KW-0472">Membrane</keyword>
<feature type="compositionally biased region" description="Acidic residues" evidence="15">
    <location>
        <begin position="857"/>
        <end position="877"/>
    </location>
</feature>
<feature type="compositionally biased region" description="Low complexity" evidence="15">
    <location>
        <begin position="440"/>
        <end position="462"/>
    </location>
</feature>
<feature type="compositionally biased region" description="Basic and acidic residues" evidence="15">
    <location>
        <begin position="209"/>
        <end position="219"/>
    </location>
</feature>
<evidence type="ECO:0000256" key="7">
    <source>
        <dbReference type="ARBA" id="ARBA00022801"/>
    </source>
</evidence>
<feature type="region of interest" description="Disordered" evidence="15">
    <location>
        <begin position="1"/>
        <end position="71"/>
    </location>
</feature>
<evidence type="ECO:0000256" key="9">
    <source>
        <dbReference type="ARBA" id="ARBA00022963"/>
    </source>
</evidence>
<feature type="region of interest" description="Disordered" evidence="15">
    <location>
        <begin position="391"/>
        <end position="498"/>
    </location>
</feature>
<keyword evidence="18" id="KW-1185">Reference proteome</keyword>
<dbReference type="SUPFAM" id="SSF53474">
    <property type="entry name" value="alpha/beta-Hydrolases"/>
    <property type="match status" value="1"/>
</dbReference>
<keyword evidence="8" id="KW-0106">Calcium</keyword>
<evidence type="ECO:0000256" key="6">
    <source>
        <dbReference type="ARBA" id="ARBA00022723"/>
    </source>
</evidence>
<feature type="region of interest" description="Disordered" evidence="15">
    <location>
        <begin position="644"/>
        <end position="688"/>
    </location>
</feature>
<comment type="catalytic activity">
    <reaction evidence="13">
        <text>a 1,2-diacyl-sn-glycerol + H2O = a 2-acylglycerol + a fatty acid + H(+)</text>
        <dbReference type="Rhea" id="RHEA:33275"/>
        <dbReference type="ChEBI" id="CHEBI:15377"/>
        <dbReference type="ChEBI" id="CHEBI:15378"/>
        <dbReference type="ChEBI" id="CHEBI:17389"/>
        <dbReference type="ChEBI" id="CHEBI:17815"/>
        <dbReference type="ChEBI" id="CHEBI:28868"/>
        <dbReference type="EC" id="3.1.1.116"/>
    </reaction>
    <physiologicalReaction direction="left-to-right" evidence="13">
        <dbReference type="Rhea" id="RHEA:33276"/>
    </physiologicalReaction>
</comment>
<dbReference type="EC" id="3.1.1.116" evidence="14"/>
<evidence type="ECO:0000256" key="10">
    <source>
        <dbReference type="ARBA" id="ARBA00022989"/>
    </source>
</evidence>
<evidence type="ECO:0000313" key="18">
    <source>
        <dbReference type="Proteomes" id="UP000245884"/>
    </source>
</evidence>
<feature type="domain" description="Fungal lipase-type" evidence="16">
    <location>
        <begin position="1017"/>
        <end position="1187"/>
    </location>
</feature>
<dbReference type="InterPro" id="IPR029058">
    <property type="entry name" value="AB_hydrolase_fold"/>
</dbReference>
<keyword evidence="6" id="KW-0479">Metal-binding</keyword>
<dbReference type="PANTHER" id="PTHR45792:SF8">
    <property type="entry name" value="DIACYLGLYCEROL LIPASE-ALPHA"/>
    <property type="match status" value="1"/>
</dbReference>
<evidence type="ECO:0000256" key="3">
    <source>
        <dbReference type="ARBA" id="ARBA00022475"/>
    </source>
</evidence>
<evidence type="ECO:0000256" key="11">
    <source>
        <dbReference type="ARBA" id="ARBA00023098"/>
    </source>
</evidence>
<evidence type="ECO:0000313" key="17">
    <source>
        <dbReference type="EMBL" id="PWN28245.1"/>
    </source>
</evidence>
<dbReference type="Gene3D" id="3.40.50.1820">
    <property type="entry name" value="alpha/beta hydrolase"/>
    <property type="match status" value="1"/>
</dbReference>
<feature type="region of interest" description="Disordered" evidence="15">
    <location>
        <begin position="595"/>
        <end position="632"/>
    </location>
</feature>
<comment type="subcellular location">
    <subcellularLocation>
        <location evidence="2">Cell membrane</location>
        <topology evidence="2">Multi-pass membrane protein</topology>
    </subcellularLocation>
</comment>
<dbReference type="GO" id="GO:0019369">
    <property type="term" value="P:arachidonate metabolic process"/>
    <property type="evidence" value="ECO:0007669"/>
    <property type="project" value="TreeGrafter"/>
</dbReference>
<protein>
    <recommendedName>
        <fullName evidence="14">sn-1-specific diacylglycerol lipase</fullName>
        <ecNumber evidence="14">3.1.1.116</ecNumber>
    </recommendedName>
</protein>
<evidence type="ECO:0000256" key="5">
    <source>
        <dbReference type="ARBA" id="ARBA00022692"/>
    </source>
</evidence>
<keyword evidence="10" id="KW-1133">Transmembrane helix</keyword>